<evidence type="ECO:0000256" key="1">
    <source>
        <dbReference type="SAM" id="SignalP"/>
    </source>
</evidence>
<reference evidence="2 3" key="1">
    <citation type="journal article" date="2011" name="PLoS Pathog.">
        <title>Endophytic Life Strategies Decoded by Genome and Transcriptome Analyses of the Mutualistic Root Symbiont Piriformospora indica.</title>
        <authorList>
            <person name="Zuccaro A."/>
            <person name="Lahrmann U."/>
            <person name="Guldener U."/>
            <person name="Langen G."/>
            <person name="Pfiffi S."/>
            <person name="Biedenkopf D."/>
            <person name="Wong P."/>
            <person name="Samans B."/>
            <person name="Grimm C."/>
            <person name="Basiewicz M."/>
            <person name="Murat C."/>
            <person name="Martin F."/>
            <person name="Kogel K.H."/>
        </authorList>
    </citation>
    <scope>NUCLEOTIDE SEQUENCE [LARGE SCALE GENOMIC DNA]</scope>
    <source>
        <strain evidence="2 3">DSM 11827</strain>
    </source>
</reference>
<evidence type="ECO:0000313" key="2">
    <source>
        <dbReference type="EMBL" id="CCA73852.1"/>
    </source>
</evidence>
<keyword evidence="3" id="KW-1185">Reference proteome</keyword>
<evidence type="ECO:0000313" key="3">
    <source>
        <dbReference type="Proteomes" id="UP000007148"/>
    </source>
</evidence>
<feature type="signal peptide" evidence="1">
    <location>
        <begin position="1"/>
        <end position="23"/>
    </location>
</feature>
<gene>
    <name evidence="2" type="ORF">PIIN_07806</name>
</gene>
<feature type="chain" id="PRO_5003469352" evidence="1">
    <location>
        <begin position="24"/>
        <end position="85"/>
    </location>
</feature>
<sequence length="85" mass="9456">MSMQHYCIQSYGWILLLCPRVSPVELVLATPYLPPLIAVDKTASICLAVVTHPQWTTLQLNGIQFNYGPDYTSDISQAILGFQNS</sequence>
<keyword evidence="1" id="KW-0732">Signal</keyword>
<organism evidence="2 3">
    <name type="scientific">Serendipita indica (strain DSM 11827)</name>
    <name type="common">Root endophyte fungus</name>
    <name type="synonym">Piriformospora indica</name>
    <dbReference type="NCBI Taxonomy" id="1109443"/>
    <lineage>
        <taxon>Eukaryota</taxon>
        <taxon>Fungi</taxon>
        <taxon>Dikarya</taxon>
        <taxon>Basidiomycota</taxon>
        <taxon>Agaricomycotina</taxon>
        <taxon>Agaricomycetes</taxon>
        <taxon>Sebacinales</taxon>
        <taxon>Serendipitaceae</taxon>
        <taxon>Serendipita</taxon>
    </lineage>
</organism>
<protein>
    <submittedName>
        <fullName evidence="2">Uncharacterized protein</fullName>
    </submittedName>
</protein>
<dbReference type="Proteomes" id="UP000007148">
    <property type="component" value="Unassembled WGS sequence"/>
</dbReference>
<comment type="caution">
    <text evidence="2">The sequence shown here is derived from an EMBL/GenBank/DDBJ whole genome shotgun (WGS) entry which is preliminary data.</text>
</comment>
<dbReference type="AlphaFoldDB" id="G4TRA9"/>
<name>G4TRA9_SERID</name>
<dbReference type="InParanoid" id="G4TRA9"/>
<dbReference type="HOGENOM" id="CLU_2513478_0_0_1"/>
<dbReference type="EMBL" id="CAFZ01000258">
    <property type="protein sequence ID" value="CCA73852.1"/>
    <property type="molecule type" value="Genomic_DNA"/>
</dbReference>
<accession>G4TRA9</accession>
<proteinExistence type="predicted"/>